<protein>
    <submittedName>
        <fullName evidence="1">(California timema) hypothetical protein</fullName>
    </submittedName>
</protein>
<proteinExistence type="predicted"/>
<gene>
    <name evidence="1" type="ORF">TCMB3V08_LOCUS4893</name>
</gene>
<dbReference type="AlphaFoldDB" id="A0A7R9P6V0"/>
<accession>A0A7R9P6V0</accession>
<name>A0A7R9P6V0_TIMCA</name>
<reference evidence="1" key="1">
    <citation type="submission" date="2020-11" db="EMBL/GenBank/DDBJ databases">
        <authorList>
            <person name="Tran Van P."/>
        </authorList>
    </citation>
    <scope>NUCLEOTIDE SEQUENCE</scope>
</reference>
<dbReference type="EMBL" id="OE180909">
    <property type="protein sequence ID" value="CAD7572240.1"/>
    <property type="molecule type" value="Genomic_DNA"/>
</dbReference>
<organism evidence="1">
    <name type="scientific">Timema californicum</name>
    <name type="common">California timema</name>
    <name type="synonym">Walking stick</name>
    <dbReference type="NCBI Taxonomy" id="61474"/>
    <lineage>
        <taxon>Eukaryota</taxon>
        <taxon>Metazoa</taxon>
        <taxon>Ecdysozoa</taxon>
        <taxon>Arthropoda</taxon>
        <taxon>Hexapoda</taxon>
        <taxon>Insecta</taxon>
        <taxon>Pterygota</taxon>
        <taxon>Neoptera</taxon>
        <taxon>Polyneoptera</taxon>
        <taxon>Phasmatodea</taxon>
        <taxon>Timematodea</taxon>
        <taxon>Timematoidea</taxon>
        <taxon>Timematidae</taxon>
        <taxon>Timema</taxon>
    </lineage>
</organism>
<sequence length="359" mass="38615">MTTASHYWFALHAFARPDLDMWRRRAAQGRFGTGSDSDSLLRSRKLRLTAGGLVAMTTYAYIITPFPYGIGKELFQKDFQFVLSFACCCTRTDNIGVGAGADIGGSEIPCNLMALLHTMPTRQHYRDDYRLVGAMSAAPFTNTPISVLRAGCTQNLFFSGLGVVSSGDEANTTKETYSTCCLLATIPKTAYASQAPIAILSVCVQQPTPVSVLTTISAPAPTPIISIIILSTAEATLGLELLGLELLGLELLGLELLGLELLGLELLGLELLHSELLGLDLGLELLHLELLGLELLGLELLGLELLDLKLLGLALLDLKLLGLELLGLELLGSEQDTHQAECRQCEEMGCEGSQSSFRT</sequence>
<evidence type="ECO:0000313" key="1">
    <source>
        <dbReference type="EMBL" id="CAD7572240.1"/>
    </source>
</evidence>